<keyword evidence="4 5" id="KW-0472">Membrane</keyword>
<comment type="subcellular location">
    <subcellularLocation>
        <location evidence="1">Membrane</location>
        <topology evidence="1">Multi-pass membrane protein</topology>
    </subcellularLocation>
</comment>
<feature type="domain" description="ABC transmembrane type-2" evidence="6">
    <location>
        <begin position="34"/>
        <end position="261"/>
    </location>
</feature>
<evidence type="ECO:0000256" key="3">
    <source>
        <dbReference type="ARBA" id="ARBA00022989"/>
    </source>
</evidence>
<name>A0A7C0Y1H7_THELI</name>
<protein>
    <submittedName>
        <fullName evidence="7">ABC transporter permease</fullName>
    </submittedName>
</protein>
<dbReference type="InterPro" id="IPR047817">
    <property type="entry name" value="ABC2_TM_bact-type"/>
</dbReference>
<keyword evidence="3 5" id="KW-1133">Transmembrane helix</keyword>
<dbReference type="PROSITE" id="PS51012">
    <property type="entry name" value="ABC_TM2"/>
    <property type="match status" value="1"/>
</dbReference>
<evidence type="ECO:0000256" key="4">
    <source>
        <dbReference type="ARBA" id="ARBA00023136"/>
    </source>
</evidence>
<feature type="transmembrane region" description="Helical" evidence="5">
    <location>
        <begin position="26"/>
        <end position="49"/>
    </location>
</feature>
<feature type="transmembrane region" description="Helical" evidence="5">
    <location>
        <begin position="70"/>
        <end position="93"/>
    </location>
</feature>
<dbReference type="InterPro" id="IPR013525">
    <property type="entry name" value="ABC2_TM"/>
</dbReference>
<keyword evidence="2 5" id="KW-0812">Transmembrane</keyword>
<feature type="transmembrane region" description="Helical" evidence="5">
    <location>
        <begin position="184"/>
        <end position="205"/>
    </location>
</feature>
<gene>
    <name evidence="7" type="ORF">ENF72_01375</name>
</gene>
<dbReference type="PRINTS" id="PR00164">
    <property type="entry name" value="ABC2TRNSPORT"/>
</dbReference>
<comment type="caution">
    <text evidence="7">The sequence shown here is derived from an EMBL/GenBank/DDBJ whole genome shotgun (WGS) entry which is preliminary data.</text>
</comment>
<evidence type="ECO:0000259" key="6">
    <source>
        <dbReference type="PROSITE" id="PS51012"/>
    </source>
</evidence>
<dbReference type="AlphaFoldDB" id="A0A7C0Y1H7"/>
<dbReference type="InterPro" id="IPR051784">
    <property type="entry name" value="Nod_factor_ABC_transporter"/>
</dbReference>
<dbReference type="EMBL" id="DQYG01000059">
    <property type="protein sequence ID" value="HDD31261.1"/>
    <property type="molecule type" value="Genomic_DNA"/>
</dbReference>
<evidence type="ECO:0000313" key="7">
    <source>
        <dbReference type="EMBL" id="HDD31261.1"/>
    </source>
</evidence>
<dbReference type="Proteomes" id="UP000886210">
    <property type="component" value="Unassembled WGS sequence"/>
</dbReference>
<reference evidence="7" key="1">
    <citation type="journal article" date="2020" name="mSystems">
        <title>Genome- and Community-Level Interaction Insights into Carbon Utilization and Element Cycling Functions of Hydrothermarchaeota in Hydrothermal Sediment.</title>
        <authorList>
            <person name="Zhou Z."/>
            <person name="Liu Y."/>
            <person name="Xu W."/>
            <person name="Pan J."/>
            <person name="Luo Z.H."/>
            <person name="Li M."/>
        </authorList>
    </citation>
    <scope>NUCLEOTIDE SEQUENCE [LARGE SCALE GENOMIC DNA]</scope>
    <source>
        <strain evidence="7">HyVt-151</strain>
    </source>
</reference>
<sequence length="273" mass="30496">MEVINELRALYGVAVKSWRIFLSYKLWFISDVMLGFFFVGQALLIGIGLTGERNSPALQRLTGYSDYVTFAVLGFMVLGFGLTFISGFVWSVVDELYAGTLEYSFAAPIRRLTFFMGNVLTRIFLSLIYMSIYVPLFVIIFGIHFNFLNFIKALPVLFVGTAGMIGMGMVAAGIVLYLKDPGPFITILEMLVFALSGAMYPISILPKGLQIMAKILPYAPTSEAVRKVVAYGYEKASQEISYLIFLSLLYALLGYLSYKWSEKQAKTIGLKSY</sequence>
<organism evidence="7">
    <name type="scientific">Thermococcus litoralis</name>
    <dbReference type="NCBI Taxonomy" id="2265"/>
    <lineage>
        <taxon>Archaea</taxon>
        <taxon>Methanobacteriati</taxon>
        <taxon>Methanobacteriota</taxon>
        <taxon>Thermococci</taxon>
        <taxon>Thermococcales</taxon>
        <taxon>Thermococcaceae</taxon>
        <taxon>Thermococcus</taxon>
    </lineage>
</organism>
<accession>A0A7C0Y1H7</accession>
<dbReference type="InterPro" id="IPR000412">
    <property type="entry name" value="ABC_2_transport"/>
</dbReference>
<feature type="transmembrane region" description="Helical" evidence="5">
    <location>
        <begin position="123"/>
        <end position="144"/>
    </location>
</feature>
<evidence type="ECO:0000256" key="2">
    <source>
        <dbReference type="ARBA" id="ARBA00022692"/>
    </source>
</evidence>
<dbReference type="GO" id="GO:0140359">
    <property type="term" value="F:ABC-type transporter activity"/>
    <property type="evidence" value="ECO:0007669"/>
    <property type="project" value="InterPro"/>
</dbReference>
<feature type="transmembrane region" description="Helical" evidence="5">
    <location>
        <begin position="240"/>
        <end position="258"/>
    </location>
</feature>
<dbReference type="PANTHER" id="PTHR43229">
    <property type="entry name" value="NODULATION PROTEIN J"/>
    <property type="match status" value="1"/>
</dbReference>
<evidence type="ECO:0000256" key="1">
    <source>
        <dbReference type="ARBA" id="ARBA00004141"/>
    </source>
</evidence>
<proteinExistence type="predicted"/>
<evidence type="ECO:0000256" key="5">
    <source>
        <dbReference type="SAM" id="Phobius"/>
    </source>
</evidence>
<dbReference type="PANTHER" id="PTHR43229:SF6">
    <property type="entry name" value="ABC-TYPE MULTIDRUG TRANSPORT SYSTEM, PERMEASE COMPONENT"/>
    <property type="match status" value="1"/>
</dbReference>
<dbReference type="GO" id="GO:0043190">
    <property type="term" value="C:ATP-binding cassette (ABC) transporter complex"/>
    <property type="evidence" value="ECO:0007669"/>
    <property type="project" value="InterPro"/>
</dbReference>
<feature type="transmembrane region" description="Helical" evidence="5">
    <location>
        <begin position="156"/>
        <end position="178"/>
    </location>
</feature>
<dbReference type="Pfam" id="PF01061">
    <property type="entry name" value="ABC2_membrane"/>
    <property type="match status" value="1"/>
</dbReference>